<feature type="compositionally biased region" description="Polar residues" evidence="1">
    <location>
        <begin position="410"/>
        <end position="420"/>
    </location>
</feature>
<feature type="region of interest" description="Disordered" evidence="1">
    <location>
        <begin position="326"/>
        <end position="367"/>
    </location>
</feature>
<proteinExistence type="predicted"/>
<dbReference type="GeneID" id="9593056"/>
<feature type="compositionally biased region" description="Low complexity" evidence="1">
    <location>
        <begin position="328"/>
        <end position="340"/>
    </location>
</feature>
<dbReference type="EMBL" id="GL377317">
    <property type="protein sequence ID" value="EFI91423.1"/>
    <property type="molecule type" value="Genomic_DNA"/>
</dbReference>
<accession>D8QKY6</accession>
<feature type="compositionally biased region" description="Polar residues" evidence="1">
    <location>
        <begin position="218"/>
        <end position="235"/>
    </location>
</feature>
<evidence type="ECO:0000313" key="3">
    <source>
        <dbReference type="Proteomes" id="UP000007431"/>
    </source>
</evidence>
<dbReference type="Proteomes" id="UP000007431">
    <property type="component" value="Unassembled WGS sequence"/>
</dbReference>
<evidence type="ECO:0000313" key="2">
    <source>
        <dbReference type="EMBL" id="EFI91423.1"/>
    </source>
</evidence>
<evidence type="ECO:0000256" key="1">
    <source>
        <dbReference type="SAM" id="MobiDB-lite"/>
    </source>
</evidence>
<gene>
    <name evidence="2" type="ORF">SCHCODRAFT_238615</name>
</gene>
<dbReference type="InParanoid" id="D8QKY6"/>
<dbReference type="KEGG" id="scm:SCHCO_01194127"/>
<feature type="region of interest" description="Disordered" evidence="1">
    <location>
        <begin position="81"/>
        <end position="103"/>
    </location>
</feature>
<feature type="compositionally biased region" description="Acidic residues" evidence="1">
    <location>
        <begin position="657"/>
        <end position="666"/>
    </location>
</feature>
<dbReference type="OrthoDB" id="10380244at2759"/>
<feature type="region of interest" description="Disordered" evidence="1">
    <location>
        <begin position="404"/>
        <end position="469"/>
    </location>
</feature>
<dbReference type="AlphaFoldDB" id="D8QKY6"/>
<reference evidence="2 3" key="1">
    <citation type="journal article" date="2010" name="Nat. Biotechnol.">
        <title>Genome sequence of the model mushroom Schizophyllum commune.</title>
        <authorList>
            <person name="Ohm R.A."/>
            <person name="de Jong J.F."/>
            <person name="Lugones L.G."/>
            <person name="Aerts A."/>
            <person name="Kothe E."/>
            <person name="Stajich J.E."/>
            <person name="de Vries R.P."/>
            <person name="Record E."/>
            <person name="Levasseur A."/>
            <person name="Baker S.E."/>
            <person name="Bartholomew K.A."/>
            <person name="Coutinho P.M."/>
            <person name="Erdmann S."/>
            <person name="Fowler T.J."/>
            <person name="Gathman A.C."/>
            <person name="Lombard V."/>
            <person name="Henrissat B."/>
            <person name="Knabe N."/>
            <person name="Kuees U."/>
            <person name="Lilly W.W."/>
            <person name="Lindquist E."/>
            <person name="Lucas S."/>
            <person name="Magnuson J.K."/>
            <person name="Piumi F."/>
            <person name="Raudaskoski M."/>
            <person name="Salamov A."/>
            <person name="Schmutz J."/>
            <person name="Schwarze F.W.M.R."/>
            <person name="vanKuyk P.A."/>
            <person name="Horton J.S."/>
            <person name="Grigoriev I.V."/>
            <person name="Woesten H.A.B."/>
        </authorList>
    </citation>
    <scope>NUCLEOTIDE SEQUENCE [LARGE SCALE GENOMIC DNA]</scope>
    <source>
        <strain evidence="3">H4-8 / FGSC 9210</strain>
    </source>
</reference>
<keyword evidence="3" id="KW-1185">Reference proteome</keyword>
<feature type="region of interest" description="Disordered" evidence="1">
    <location>
        <begin position="654"/>
        <end position="677"/>
    </location>
</feature>
<protein>
    <submittedName>
        <fullName evidence="2">Uncharacterized protein</fullName>
    </submittedName>
</protein>
<feature type="compositionally biased region" description="Low complexity" evidence="1">
    <location>
        <begin position="84"/>
        <end position="95"/>
    </location>
</feature>
<organism evidence="3">
    <name type="scientific">Schizophyllum commune (strain H4-8 / FGSC 9210)</name>
    <name type="common">Split gill fungus</name>
    <dbReference type="NCBI Taxonomy" id="578458"/>
    <lineage>
        <taxon>Eukaryota</taxon>
        <taxon>Fungi</taxon>
        <taxon>Dikarya</taxon>
        <taxon>Basidiomycota</taxon>
        <taxon>Agaricomycotina</taxon>
        <taxon>Agaricomycetes</taxon>
        <taxon>Agaricomycetidae</taxon>
        <taxon>Agaricales</taxon>
        <taxon>Schizophyllaceae</taxon>
        <taxon>Schizophyllum</taxon>
    </lineage>
</organism>
<feature type="region of interest" description="Disordered" evidence="1">
    <location>
        <begin position="206"/>
        <end position="249"/>
    </location>
</feature>
<dbReference type="VEuPathDB" id="FungiDB:SCHCODRAFT_01194127"/>
<sequence length="739" mass="78969">MKLGATPQPRLATLGLTAQAPCHRRPTISWPIRKIFPSTPTIRRAAPGLDETLTNVAASGPHSPAARERLDTLDGVTHARNRRSGVSSSSAGPSAHFVASQGVREAQVQSPTFTHASLLSAPVIPPPSAPAAMYPSSSQATDSADLASRVHPLLSNMDVHSERVIELLQDMRDSLRRMADRPPPSAHDEDVQGSAGVTVQQLELSPGDNASLEPSAPQGLSNDVQPQPVATTDSTFAGRGDPTGPASPIAAASAINNNFIDGDVPVWSPVHRSRTHTPSELNVRVDIPEFDESSSLPGRLLVGSQTVDGTAPSQEDSAMHVDAGRVNAPAAPTPADASAQAEEKSLVASPEAPAQTSCRASEDGPRDDVQALRSLAPSDPAAGALPGASSEHLEELHVPHPLTATVDGESFQSPPFNAGQSAGDEGPSASVGEEPTPSLEGSPSSLGEDPANHDGARVQSGDSAQLVPPDLSIPTFVGRGRASKFCSNRSTFVVDVGMKGDVGDYDRNYLVGDFANVVPRLPELFEPVREVMTQLYLRIGKLTDEGGKDTMARIMYHLRPFLPRFFAVHIDMDGEQDAGDLSDTGILHGYLLNLSSLHIEGSAAIYRSYCFPLSQLRQLNIKVALTAFELLDIIDQSKNLDLLVVNFQNDLHRDDSDEKDDADQGGEAEGSLTDMLNPRNVRFPPALHIIVDDPTVLIPQINAAQRTTRYFRLTLKGPCPSVVKEIFNLHEHWRINYDI</sequence>
<dbReference type="HOGENOM" id="CLU_375594_0_0_1"/>
<dbReference type="RefSeq" id="XP_003026326.1">
    <property type="nucleotide sequence ID" value="XM_003026280.1"/>
</dbReference>
<name>D8QKY6_SCHCM</name>